<dbReference type="FunFam" id="3.40.50.1000:FF:000028">
    <property type="entry name" value="Calcium-transporting P-type ATPase, putative"/>
    <property type="match status" value="1"/>
</dbReference>
<dbReference type="Pfam" id="PF00690">
    <property type="entry name" value="Cation_ATPase_N"/>
    <property type="match status" value="1"/>
</dbReference>
<dbReference type="Gene3D" id="2.70.150.10">
    <property type="entry name" value="Calcium-transporting ATPase, cytoplasmic transduction domain A"/>
    <property type="match status" value="1"/>
</dbReference>
<dbReference type="InterPro" id="IPR018303">
    <property type="entry name" value="ATPase_P-typ_P_site"/>
</dbReference>
<gene>
    <name evidence="13" type="ORF">OA86_01785</name>
</gene>
<evidence type="ECO:0000256" key="1">
    <source>
        <dbReference type="ARBA" id="ARBA00004651"/>
    </source>
</evidence>
<keyword evidence="8" id="KW-1278">Translocase</keyword>
<dbReference type="GO" id="GO:0005886">
    <property type="term" value="C:plasma membrane"/>
    <property type="evidence" value="ECO:0007669"/>
    <property type="project" value="UniProtKB-SubCell"/>
</dbReference>
<evidence type="ECO:0000256" key="7">
    <source>
        <dbReference type="ARBA" id="ARBA00022840"/>
    </source>
</evidence>
<evidence type="ECO:0000313" key="14">
    <source>
        <dbReference type="Proteomes" id="UP000031473"/>
    </source>
</evidence>
<dbReference type="GO" id="GO:0046873">
    <property type="term" value="F:metal ion transmembrane transporter activity"/>
    <property type="evidence" value="ECO:0007669"/>
    <property type="project" value="UniProtKB-ARBA"/>
</dbReference>
<keyword evidence="10 11" id="KW-0472">Membrane</keyword>
<dbReference type="GO" id="GO:0019829">
    <property type="term" value="F:ATPase-coupled monoatomic cation transmembrane transporter activity"/>
    <property type="evidence" value="ECO:0007669"/>
    <property type="project" value="UniProtKB-ARBA"/>
</dbReference>
<dbReference type="SFLD" id="SFLDF00027">
    <property type="entry name" value="p-type_atpase"/>
    <property type="match status" value="1"/>
</dbReference>
<keyword evidence="3" id="KW-1003">Cell membrane</keyword>
<feature type="transmembrane region" description="Helical" evidence="11">
    <location>
        <begin position="832"/>
        <end position="850"/>
    </location>
</feature>
<dbReference type="InterPro" id="IPR059000">
    <property type="entry name" value="ATPase_P-type_domA"/>
</dbReference>
<dbReference type="GO" id="GO:0016887">
    <property type="term" value="F:ATP hydrolysis activity"/>
    <property type="evidence" value="ECO:0007669"/>
    <property type="project" value="InterPro"/>
</dbReference>
<keyword evidence="6" id="KW-0547">Nucleotide-binding</keyword>
<dbReference type="SUPFAM" id="SSF56784">
    <property type="entry name" value="HAD-like"/>
    <property type="match status" value="1"/>
</dbReference>
<keyword evidence="7" id="KW-0067">ATP-binding</keyword>
<dbReference type="PANTHER" id="PTHR42861">
    <property type="entry name" value="CALCIUM-TRANSPORTING ATPASE"/>
    <property type="match status" value="1"/>
</dbReference>
<evidence type="ECO:0000256" key="10">
    <source>
        <dbReference type="ARBA" id="ARBA00023136"/>
    </source>
</evidence>
<comment type="subcellular location">
    <subcellularLocation>
        <location evidence="1">Cell membrane</location>
        <topology evidence="1">Multi-pass membrane protein</topology>
    </subcellularLocation>
</comment>
<dbReference type="InterPro" id="IPR044492">
    <property type="entry name" value="P_typ_ATPase_HD_dom"/>
</dbReference>
<dbReference type="InterPro" id="IPR023298">
    <property type="entry name" value="ATPase_P-typ_TM_dom_sf"/>
</dbReference>
<dbReference type="InterPro" id="IPR023299">
    <property type="entry name" value="ATPase_P-typ_cyto_dom_N"/>
</dbReference>
<dbReference type="FunFam" id="2.70.150.10:FF:000016">
    <property type="entry name" value="Calcium-transporting P-type ATPase putative"/>
    <property type="match status" value="1"/>
</dbReference>
<evidence type="ECO:0000256" key="9">
    <source>
        <dbReference type="ARBA" id="ARBA00022989"/>
    </source>
</evidence>
<feature type="transmembrane region" description="Helical" evidence="11">
    <location>
        <begin position="251"/>
        <end position="270"/>
    </location>
</feature>
<evidence type="ECO:0000259" key="12">
    <source>
        <dbReference type="SMART" id="SM00831"/>
    </source>
</evidence>
<sequence>MSDKKPNYFMQSVAETLDQLGVESCSGLSQAKALQIKEEIGPNRLQAKKKKPVYKILLSQLQDWLIYVLLAAVIITLFMGEYIDSVIITLVILINAGIGTFQEVKAGKAIDALLKMSSPKALVKRDGQTKEIDSAELVPGDLVILDAGRVIPADLRLIETVNLQIEESSLTGESLPVHKNAEASFDNTKMPIAEMANMCFMSTVVTAGRGAGVVVETGMNTEVGKIADLLDTNVHQKTPLEKKLSELGKTLGKIAVAICIIIFGISWIQGRDPAEMFLISVSLAVASIPEGLAAIVAVVLSIGVTAMSKKNAIIRKLPAVETLGSVNIICSDKTGTLTLNKMTVTEVYTSEGPILIQAANKNILSESVRILTEGMILCSDATLENEEATGDPTEIALLVLGDKMKIDRTDLLEKNQRVGEYPFDSNRKMMSVLIKSGTDFTVYTKGALGSLYHVAEFIFDQGEIRSITAKDKQNFSDAARKMSNNALRTLALAYKSASSDMTSDEMEEGLVLVGLVGMIDPARDEVKPSIQLAKQAGIKTIIITGDHKNTAFAIAKNLKVADSIEQVLTGPELEELSEAELAEKVENYRVFARVSPQHKVQIVQALQAKGNIVSMTGDGVNDGPSLTVADIGVAMGITGTDVAKNAADMILTDDNFSTIVVAIEQGRNIFNNIKKSVIFLLTCNLGEVLVMFVTLSLGWPVPLIATQLLWINLLTDSLPAIALGMDGDDSDVMQEKPRDAKESFFSQGAGIHVVLGGILIGLITILAFWYGFYELGYSPFDKQIPEEVVKNARTLTFLVLVCSQLFYSFGLRNSKKPFYKFKIFSNKFLNGAIALGLFLQLSLLFIPFLRNAFRLHMPDLNGWLMALALGLIPLIMLEISKIFLKKRK</sequence>
<evidence type="ECO:0000256" key="11">
    <source>
        <dbReference type="SAM" id="Phobius"/>
    </source>
</evidence>
<name>A0A0C1FC80_9FLAO</name>
<feature type="transmembrane region" description="Helical" evidence="11">
    <location>
        <begin position="276"/>
        <end position="306"/>
    </location>
</feature>
<evidence type="ECO:0000256" key="5">
    <source>
        <dbReference type="ARBA" id="ARBA00022723"/>
    </source>
</evidence>
<feature type="transmembrane region" description="Helical" evidence="11">
    <location>
        <begin position="703"/>
        <end position="723"/>
    </location>
</feature>
<organism evidence="13 14">
    <name type="scientific">Kaistella jeonii</name>
    <dbReference type="NCBI Taxonomy" id="266749"/>
    <lineage>
        <taxon>Bacteria</taxon>
        <taxon>Pseudomonadati</taxon>
        <taxon>Bacteroidota</taxon>
        <taxon>Flavobacteriia</taxon>
        <taxon>Flavobacteriales</taxon>
        <taxon>Weeksellaceae</taxon>
        <taxon>Chryseobacterium group</taxon>
        <taxon>Kaistella</taxon>
    </lineage>
</organism>
<dbReference type="EMBL" id="JSYL01000001">
    <property type="protein sequence ID" value="KIA90637.1"/>
    <property type="molecule type" value="Genomic_DNA"/>
</dbReference>
<protein>
    <submittedName>
        <fullName evidence="13">ATPase</fullName>
    </submittedName>
</protein>
<feature type="transmembrane region" description="Helical" evidence="11">
    <location>
        <begin position="792"/>
        <end position="811"/>
    </location>
</feature>
<dbReference type="Pfam" id="PF13246">
    <property type="entry name" value="Cation_ATPase"/>
    <property type="match status" value="1"/>
</dbReference>
<feature type="transmembrane region" description="Helical" evidence="11">
    <location>
        <begin position="862"/>
        <end position="884"/>
    </location>
</feature>
<feature type="transmembrane region" description="Helical" evidence="11">
    <location>
        <begin position="677"/>
        <end position="697"/>
    </location>
</feature>
<evidence type="ECO:0000313" key="13">
    <source>
        <dbReference type="EMBL" id="KIA90637.1"/>
    </source>
</evidence>
<dbReference type="Gene3D" id="3.40.1110.10">
    <property type="entry name" value="Calcium-transporting ATPase, cytoplasmic domain N"/>
    <property type="match status" value="1"/>
</dbReference>
<dbReference type="SFLD" id="SFLDS00003">
    <property type="entry name" value="Haloacid_Dehalogenase"/>
    <property type="match status" value="1"/>
</dbReference>
<keyword evidence="4 11" id="KW-0812">Transmembrane</keyword>
<dbReference type="InterPro" id="IPR004014">
    <property type="entry name" value="ATPase_P-typ_cation-transptr_N"/>
</dbReference>
<feature type="transmembrane region" description="Helical" evidence="11">
    <location>
        <begin position="64"/>
        <end position="80"/>
    </location>
</feature>
<dbReference type="SFLD" id="SFLDG00002">
    <property type="entry name" value="C1.7:_P-type_atpase_like"/>
    <property type="match status" value="1"/>
</dbReference>
<dbReference type="Gene3D" id="1.20.1110.10">
    <property type="entry name" value="Calcium-transporting ATPase, transmembrane domain"/>
    <property type="match status" value="1"/>
</dbReference>
<keyword evidence="14" id="KW-1185">Reference proteome</keyword>
<evidence type="ECO:0000256" key="8">
    <source>
        <dbReference type="ARBA" id="ARBA00022967"/>
    </source>
</evidence>
<dbReference type="PRINTS" id="PR00120">
    <property type="entry name" value="HATPASE"/>
</dbReference>
<dbReference type="Pfam" id="PF00122">
    <property type="entry name" value="E1-E2_ATPase"/>
    <property type="match status" value="1"/>
</dbReference>
<dbReference type="OrthoDB" id="1521937at2"/>
<evidence type="ECO:0000256" key="2">
    <source>
        <dbReference type="ARBA" id="ARBA00005675"/>
    </source>
</evidence>
<dbReference type="AlphaFoldDB" id="A0A0C1FC80"/>
<dbReference type="Pfam" id="PF00689">
    <property type="entry name" value="Cation_ATPase_C"/>
    <property type="match status" value="1"/>
</dbReference>
<dbReference type="GO" id="GO:0098662">
    <property type="term" value="P:inorganic cation transmembrane transport"/>
    <property type="evidence" value="ECO:0007669"/>
    <property type="project" value="UniProtKB-ARBA"/>
</dbReference>
<evidence type="ECO:0000256" key="4">
    <source>
        <dbReference type="ARBA" id="ARBA00022692"/>
    </source>
</evidence>
<dbReference type="NCBIfam" id="TIGR01494">
    <property type="entry name" value="ATPase_P-type"/>
    <property type="match status" value="3"/>
</dbReference>
<dbReference type="GO" id="GO:0005524">
    <property type="term" value="F:ATP binding"/>
    <property type="evidence" value="ECO:0007669"/>
    <property type="project" value="UniProtKB-KW"/>
</dbReference>
<evidence type="ECO:0000256" key="6">
    <source>
        <dbReference type="ARBA" id="ARBA00022741"/>
    </source>
</evidence>
<dbReference type="InterPro" id="IPR001757">
    <property type="entry name" value="P_typ_ATPase"/>
</dbReference>
<dbReference type="GO" id="GO:0140352">
    <property type="term" value="P:export from cell"/>
    <property type="evidence" value="ECO:0007669"/>
    <property type="project" value="UniProtKB-ARBA"/>
</dbReference>
<feature type="transmembrane region" description="Helical" evidence="11">
    <location>
        <begin position="86"/>
        <end position="104"/>
    </location>
</feature>
<dbReference type="STRING" id="266749.SAMN05421876_101165"/>
<reference evidence="13 14" key="1">
    <citation type="submission" date="2014-10" db="EMBL/GenBank/DDBJ databases">
        <title>Kaistella jeonii genome.</title>
        <authorList>
            <person name="Clayton J.T."/>
            <person name="Newman J.D."/>
        </authorList>
    </citation>
    <scope>NUCLEOTIDE SEQUENCE [LARGE SCALE GENOMIC DNA]</scope>
    <source>
        <strain evidence="13 14">DSM 17048</strain>
    </source>
</reference>
<evidence type="ECO:0000256" key="3">
    <source>
        <dbReference type="ARBA" id="ARBA00022475"/>
    </source>
</evidence>
<dbReference type="InterPro" id="IPR006068">
    <property type="entry name" value="ATPase_P-typ_cation-transptr_C"/>
</dbReference>
<dbReference type="PRINTS" id="PR00119">
    <property type="entry name" value="CATATPASE"/>
</dbReference>
<dbReference type="SUPFAM" id="SSF81660">
    <property type="entry name" value="Metal cation-transporting ATPase, ATP-binding domain N"/>
    <property type="match status" value="1"/>
</dbReference>
<proteinExistence type="inferred from homology"/>
<dbReference type="GO" id="GO:0015662">
    <property type="term" value="F:P-type ion transporter activity"/>
    <property type="evidence" value="ECO:0007669"/>
    <property type="project" value="UniProtKB-ARBA"/>
</dbReference>
<dbReference type="InterPro" id="IPR036412">
    <property type="entry name" value="HAD-like_sf"/>
</dbReference>
<dbReference type="GO" id="GO:0046872">
    <property type="term" value="F:metal ion binding"/>
    <property type="evidence" value="ECO:0007669"/>
    <property type="project" value="UniProtKB-KW"/>
</dbReference>
<feature type="transmembrane region" description="Helical" evidence="11">
    <location>
        <begin position="744"/>
        <end position="772"/>
    </location>
</feature>
<dbReference type="SUPFAM" id="SSF81653">
    <property type="entry name" value="Calcium ATPase, transduction domain A"/>
    <property type="match status" value="1"/>
</dbReference>
<dbReference type="SMART" id="SM00831">
    <property type="entry name" value="Cation_ATPase_N"/>
    <property type="match status" value="1"/>
</dbReference>
<dbReference type="Proteomes" id="UP000031473">
    <property type="component" value="Unassembled WGS sequence"/>
</dbReference>
<dbReference type="PROSITE" id="PS00154">
    <property type="entry name" value="ATPASE_E1_E2"/>
    <property type="match status" value="1"/>
</dbReference>
<dbReference type="InterPro" id="IPR023214">
    <property type="entry name" value="HAD_sf"/>
</dbReference>
<dbReference type="RefSeq" id="WP_039347859.1">
    <property type="nucleotide sequence ID" value="NZ_FOLA01000001.1"/>
</dbReference>
<comment type="caution">
    <text evidence="13">The sequence shown here is derived from an EMBL/GenBank/DDBJ whole genome shotgun (WGS) entry which is preliminary data.</text>
</comment>
<dbReference type="SUPFAM" id="SSF81665">
    <property type="entry name" value="Calcium ATPase, transmembrane domain M"/>
    <property type="match status" value="1"/>
</dbReference>
<feature type="domain" description="Cation-transporting P-type ATPase N-terminal" evidence="12">
    <location>
        <begin position="7"/>
        <end position="81"/>
    </location>
</feature>
<comment type="similarity">
    <text evidence="2">Belongs to the cation transport ATPase (P-type) (TC 3.A.3) family. Type IIA subfamily.</text>
</comment>
<dbReference type="InterPro" id="IPR008250">
    <property type="entry name" value="ATPase_P-typ_transduc_dom_A_sf"/>
</dbReference>
<keyword evidence="9 11" id="KW-1133">Transmembrane helix</keyword>
<accession>A0A0C1FC80</accession>
<keyword evidence="5" id="KW-0479">Metal-binding</keyword>
<dbReference type="Gene3D" id="3.40.50.1000">
    <property type="entry name" value="HAD superfamily/HAD-like"/>
    <property type="match status" value="1"/>
</dbReference>